<sequence>MTIRNVGIVFSPTLNIPAQVFSMFLHEYRYIFFRDGEAPPAPVPQPPRSPMPPMMSPRTQNFEFPERSAQRMMEPPRTPMLPSHPAAIRPPGMGPAPQVVSYEPNYDMQPQISSPTQISAPRFDNIAAPPAESSGGNSLAVPGSDAKSSRSRRRESSMMFMMGGLKKSSFQKSNNVAMVEEDLYG</sequence>
<accession>A0A5J5EWV8</accession>
<reference evidence="2 3" key="1">
    <citation type="submission" date="2019-09" db="EMBL/GenBank/DDBJ databases">
        <title>Draft genome of the ectomycorrhizal ascomycete Sphaerosporella brunnea.</title>
        <authorList>
            <consortium name="DOE Joint Genome Institute"/>
            <person name="Benucci G.M."/>
            <person name="Marozzi G."/>
            <person name="Antonielli L."/>
            <person name="Sanchez S."/>
            <person name="Marco P."/>
            <person name="Wang X."/>
            <person name="Falini L.B."/>
            <person name="Barry K."/>
            <person name="Haridas S."/>
            <person name="Lipzen A."/>
            <person name="Labutti K."/>
            <person name="Grigoriev I.V."/>
            <person name="Murat C."/>
            <person name="Martin F."/>
            <person name="Albertini E."/>
            <person name="Donnini D."/>
            <person name="Bonito G."/>
        </authorList>
    </citation>
    <scope>NUCLEOTIDE SEQUENCE [LARGE SCALE GENOMIC DNA]</scope>
    <source>
        <strain evidence="2 3">Sb_GMNB300</strain>
    </source>
</reference>
<dbReference type="Proteomes" id="UP000326924">
    <property type="component" value="Unassembled WGS sequence"/>
</dbReference>
<feature type="compositionally biased region" description="Pro residues" evidence="1">
    <location>
        <begin position="41"/>
        <end position="55"/>
    </location>
</feature>
<comment type="caution">
    <text evidence="2">The sequence shown here is derived from an EMBL/GenBank/DDBJ whole genome shotgun (WGS) entry which is preliminary data.</text>
</comment>
<dbReference type="OrthoDB" id="5430491at2759"/>
<evidence type="ECO:0000313" key="2">
    <source>
        <dbReference type="EMBL" id="KAA8906406.1"/>
    </source>
</evidence>
<organism evidence="2 3">
    <name type="scientific">Sphaerosporella brunnea</name>
    <dbReference type="NCBI Taxonomy" id="1250544"/>
    <lineage>
        <taxon>Eukaryota</taxon>
        <taxon>Fungi</taxon>
        <taxon>Dikarya</taxon>
        <taxon>Ascomycota</taxon>
        <taxon>Pezizomycotina</taxon>
        <taxon>Pezizomycetes</taxon>
        <taxon>Pezizales</taxon>
        <taxon>Pyronemataceae</taxon>
        <taxon>Sphaerosporella</taxon>
    </lineage>
</organism>
<evidence type="ECO:0000313" key="3">
    <source>
        <dbReference type="Proteomes" id="UP000326924"/>
    </source>
</evidence>
<evidence type="ECO:0000256" key="1">
    <source>
        <dbReference type="SAM" id="MobiDB-lite"/>
    </source>
</evidence>
<feature type="compositionally biased region" description="Polar residues" evidence="1">
    <location>
        <begin position="108"/>
        <end position="119"/>
    </location>
</feature>
<dbReference type="AlphaFoldDB" id="A0A5J5EWV8"/>
<dbReference type="InParanoid" id="A0A5J5EWV8"/>
<dbReference type="EMBL" id="VXIS01000089">
    <property type="protein sequence ID" value="KAA8906406.1"/>
    <property type="molecule type" value="Genomic_DNA"/>
</dbReference>
<protein>
    <submittedName>
        <fullName evidence="2">Uncharacterized protein</fullName>
    </submittedName>
</protein>
<gene>
    <name evidence="2" type="ORF">FN846DRAFT_948778</name>
</gene>
<feature type="region of interest" description="Disordered" evidence="1">
    <location>
        <begin position="68"/>
        <end position="158"/>
    </location>
</feature>
<proteinExistence type="predicted"/>
<feature type="region of interest" description="Disordered" evidence="1">
    <location>
        <begin position="41"/>
        <end position="60"/>
    </location>
</feature>
<keyword evidence="3" id="KW-1185">Reference proteome</keyword>
<name>A0A5J5EWV8_9PEZI</name>